<keyword evidence="1" id="KW-0805">Transcription regulation</keyword>
<proteinExistence type="predicted"/>
<dbReference type="PRINTS" id="PR00455">
    <property type="entry name" value="HTHTETR"/>
</dbReference>
<dbReference type="PANTHER" id="PTHR30055:SF226">
    <property type="entry name" value="HTH-TYPE TRANSCRIPTIONAL REGULATOR PKSA"/>
    <property type="match status" value="1"/>
</dbReference>
<keyword evidence="2 4" id="KW-0238">DNA-binding</keyword>
<keyword evidence="7" id="KW-1185">Reference proteome</keyword>
<evidence type="ECO:0000259" key="5">
    <source>
        <dbReference type="PROSITE" id="PS50977"/>
    </source>
</evidence>
<dbReference type="EMBL" id="FZOJ01000036">
    <property type="protein sequence ID" value="SNT06371.1"/>
    <property type="molecule type" value="Genomic_DNA"/>
</dbReference>
<dbReference type="OrthoDB" id="494991at2"/>
<name>A0A239JKG4_9FIRM</name>
<dbReference type="AlphaFoldDB" id="A0A239JKG4"/>
<evidence type="ECO:0000256" key="3">
    <source>
        <dbReference type="ARBA" id="ARBA00023163"/>
    </source>
</evidence>
<feature type="DNA-binding region" description="H-T-H motif" evidence="4">
    <location>
        <begin position="29"/>
        <end position="48"/>
    </location>
</feature>
<dbReference type="InterPro" id="IPR050109">
    <property type="entry name" value="HTH-type_TetR-like_transc_reg"/>
</dbReference>
<evidence type="ECO:0000256" key="4">
    <source>
        <dbReference type="PROSITE-ProRule" id="PRU00335"/>
    </source>
</evidence>
<dbReference type="GO" id="GO:0045892">
    <property type="term" value="P:negative regulation of DNA-templated transcription"/>
    <property type="evidence" value="ECO:0007669"/>
    <property type="project" value="UniProtKB-ARBA"/>
</dbReference>
<feature type="domain" description="HTH tetR-type" evidence="5">
    <location>
        <begin position="6"/>
        <end position="66"/>
    </location>
</feature>
<reference evidence="6 7" key="1">
    <citation type="submission" date="2017-06" db="EMBL/GenBank/DDBJ databases">
        <authorList>
            <person name="Kim H.J."/>
            <person name="Triplett B.A."/>
        </authorList>
    </citation>
    <scope>NUCLEOTIDE SEQUENCE [LARGE SCALE GENOMIC DNA]</scope>
    <source>
        <strain evidence="6 7">SCA</strain>
    </source>
</reference>
<dbReference type="FunFam" id="1.10.10.60:FF:000141">
    <property type="entry name" value="TetR family transcriptional regulator"/>
    <property type="match status" value="1"/>
</dbReference>
<evidence type="ECO:0000256" key="2">
    <source>
        <dbReference type="ARBA" id="ARBA00023125"/>
    </source>
</evidence>
<dbReference type="InterPro" id="IPR001647">
    <property type="entry name" value="HTH_TetR"/>
</dbReference>
<dbReference type="PROSITE" id="PS50977">
    <property type="entry name" value="HTH_TETR_2"/>
    <property type="match status" value="1"/>
</dbReference>
<evidence type="ECO:0000256" key="1">
    <source>
        <dbReference type="ARBA" id="ARBA00023015"/>
    </source>
</evidence>
<dbReference type="InterPro" id="IPR009057">
    <property type="entry name" value="Homeodomain-like_sf"/>
</dbReference>
<evidence type="ECO:0000313" key="6">
    <source>
        <dbReference type="EMBL" id="SNT06371.1"/>
    </source>
</evidence>
<dbReference type="PANTHER" id="PTHR30055">
    <property type="entry name" value="HTH-TYPE TRANSCRIPTIONAL REGULATOR RUTR"/>
    <property type="match status" value="1"/>
</dbReference>
<dbReference type="Gene3D" id="1.10.357.10">
    <property type="entry name" value="Tetracycline Repressor, domain 2"/>
    <property type="match status" value="1"/>
</dbReference>
<evidence type="ECO:0000313" key="7">
    <source>
        <dbReference type="Proteomes" id="UP000198304"/>
    </source>
</evidence>
<organism evidence="6 7">
    <name type="scientific">Anaerovirgula multivorans</name>
    <dbReference type="NCBI Taxonomy" id="312168"/>
    <lineage>
        <taxon>Bacteria</taxon>
        <taxon>Bacillati</taxon>
        <taxon>Bacillota</taxon>
        <taxon>Clostridia</taxon>
        <taxon>Peptostreptococcales</taxon>
        <taxon>Natronincolaceae</taxon>
        <taxon>Anaerovirgula</taxon>
    </lineage>
</organism>
<keyword evidence="3" id="KW-0804">Transcription</keyword>
<sequence>MQVLKDETREKILRAAKNFFLDNGFERTSMNMIAKEAGVSKSNLYNYFPSKEEIFYHLTDKAYTRIERTFENLFQHDCGEDFDPERFILLMAKELMELLTEYREEILLIVDCSRGTRFEKTKDMFINRMEEHSIRELQQYRSFMKNDDWFFIHYVSTSLIEGLLEIIRHNKSDAWIRNNIKMLVTYYVHGYSHFFADFIS</sequence>
<dbReference type="SUPFAM" id="SSF46689">
    <property type="entry name" value="Homeodomain-like"/>
    <property type="match status" value="1"/>
</dbReference>
<protein>
    <submittedName>
        <fullName evidence="6">Transcriptional regulator, TetR family</fullName>
    </submittedName>
</protein>
<dbReference type="GO" id="GO:0003700">
    <property type="term" value="F:DNA-binding transcription factor activity"/>
    <property type="evidence" value="ECO:0007669"/>
    <property type="project" value="TreeGrafter"/>
</dbReference>
<gene>
    <name evidence="6" type="ORF">SAMN05446037_103644</name>
</gene>
<dbReference type="Proteomes" id="UP000198304">
    <property type="component" value="Unassembled WGS sequence"/>
</dbReference>
<accession>A0A239JKG4</accession>
<dbReference type="GO" id="GO:0000976">
    <property type="term" value="F:transcription cis-regulatory region binding"/>
    <property type="evidence" value="ECO:0007669"/>
    <property type="project" value="TreeGrafter"/>
</dbReference>
<dbReference type="Pfam" id="PF00440">
    <property type="entry name" value="TetR_N"/>
    <property type="match status" value="1"/>
</dbReference>
<dbReference type="RefSeq" id="WP_089285037.1">
    <property type="nucleotide sequence ID" value="NZ_FZOJ01000036.1"/>
</dbReference>